<protein>
    <submittedName>
        <fullName evidence="1">Sugar kinase</fullName>
    </submittedName>
</protein>
<gene>
    <name evidence="1" type="ORF">RM574_14600</name>
</gene>
<dbReference type="Proteomes" id="UP001183607">
    <property type="component" value="Unassembled WGS sequence"/>
</dbReference>
<name>A0ABD5E5L5_9ACTN</name>
<keyword evidence="1" id="KW-0808">Transferase</keyword>
<keyword evidence="1" id="KW-0418">Kinase</keyword>
<dbReference type="RefSeq" id="WP_007820488.1">
    <property type="nucleotide sequence ID" value="NZ_JAVRER010000019.1"/>
</dbReference>
<proteinExistence type="predicted"/>
<sequence length="168" mass="19196">MIRRRSLTLLIIVLLIGVPAGYLLVSASQSRDSGRDKENKYSATGLSAGWPSKVQRRIYEVDIPPKSSFVAYYETNNWKASRLYTQFRTTHKGLTKFLHTLGKTRADLDDGVTIKKRDRDITRWSFDPAVHWTGLRHKQDDPRPSQDITVDRTDPQHPIVYVVSATTP</sequence>
<comment type="caution">
    <text evidence="1">The sequence shown here is derived from an EMBL/GenBank/DDBJ whole genome shotgun (WGS) entry which is preliminary data.</text>
</comment>
<organism evidence="1 2">
    <name type="scientific">Streptomyces evansiae</name>
    <dbReference type="NCBI Taxonomy" id="3075535"/>
    <lineage>
        <taxon>Bacteria</taxon>
        <taxon>Bacillati</taxon>
        <taxon>Actinomycetota</taxon>
        <taxon>Actinomycetes</taxon>
        <taxon>Kitasatosporales</taxon>
        <taxon>Streptomycetaceae</taxon>
        <taxon>Streptomyces</taxon>
    </lineage>
</organism>
<evidence type="ECO:0000313" key="2">
    <source>
        <dbReference type="Proteomes" id="UP001183607"/>
    </source>
</evidence>
<accession>A0ABD5E5L5</accession>
<dbReference type="GO" id="GO:0016301">
    <property type="term" value="F:kinase activity"/>
    <property type="evidence" value="ECO:0007669"/>
    <property type="project" value="UniProtKB-KW"/>
</dbReference>
<evidence type="ECO:0000313" key="1">
    <source>
        <dbReference type="EMBL" id="MDT0416719.1"/>
    </source>
</evidence>
<reference evidence="2" key="1">
    <citation type="submission" date="2023-07" db="EMBL/GenBank/DDBJ databases">
        <title>30 novel species of actinomycetes from the DSMZ collection.</title>
        <authorList>
            <person name="Nouioui I."/>
        </authorList>
    </citation>
    <scope>NUCLEOTIDE SEQUENCE [LARGE SCALE GENOMIC DNA]</scope>
    <source>
        <strain evidence="2">DSM 41982</strain>
    </source>
</reference>
<dbReference type="AlphaFoldDB" id="A0ABD5E5L5"/>
<dbReference type="EMBL" id="JAVRER010000019">
    <property type="protein sequence ID" value="MDT0416719.1"/>
    <property type="molecule type" value="Genomic_DNA"/>
</dbReference>